<gene>
    <name evidence="3" type="ORF">ACFOKC_13460</name>
</gene>
<dbReference type="EMBL" id="JBHRWN010000002">
    <property type="protein sequence ID" value="MFC3478731.1"/>
    <property type="molecule type" value="Genomic_DNA"/>
</dbReference>
<keyword evidence="1" id="KW-1133">Transmembrane helix</keyword>
<name>A0ABD5NHD3_9EURY</name>
<organism evidence="3 4">
    <name type="scientific">Halobacterium litoreum</name>
    <dbReference type="NCBI Taxonomy" id="2039234"/>
    <lineage>
        <taxon>Archaea</taxon>
        <taxon>Methanobacteriati</taxon>
        <taxon>Methanobacteriota</taxon>
        <taxon>Stenosarchaea group</taxon>
        <taxon>Halobacteria</taxon>
        <taxon>Halobacteriales</taxon>
        <taxon>Halobacteriaceae</taxon>
        <taxon>Halobacterium</taxon>
    </lineage>
</organism>
<dbReference type="InterPro" id="IPR058677">
    <property type="entry name" value="ORF4_N"/>
</dbReference>
<feature type="transmembrane region" description="Helical" evidence="1">
    <location>
        <begin position="467"/>
        <end position="488"/>
    </location>
</feature>
<keyword evidence="4" id="KW-1185">Reference proteome</keyword>
<evidence type="ECO:0000256" key="1">
    <source>
        <dbReference type="SAM" id="Phobius"/>
    </source>
</evidence>
<dbReference type="Pfam" id="PF26255">
    <property type="entry name" value="Viral_env_HRPV"/>
    <property type="match status" value="1"/>
</dbReference>
<proteinExistence type="predicted"/>
<accession>A0ABD5NHD3</accession>
<dbReference type="GeneID" id="69118255"/>
<dbReference type="RefSeq" id="WP_232569890.1">
    <property type="nucleotide sequence ID" value="NZ_CP089466.1"/>
</dbReference>
<keyword evidence="1" id="KW-0812">Transmembrane</keyword>
<evidence type="ECO:0000313" key="3">
    <source>
        <dbReference type="EMBL" id="MFC3478731.1"/>
    </source>
</evidence>
<evidence type="ECO:0000259" key="2">
    <source>
        <dbReference type="Pfam" id="PF26255"/>
    </source>
</evidence>
<evidence type="ECO:0000313" key="4">
    <source>
        <dbReference type="Proteomes" id="UP001595660"/>
    </source>
</evidence>
<protein>
    <recommendedName>
        <fullName evidence="2">Envelope protein N-terminal domain-containing protein</fullName>
    </recommendedName>
</protein>
<comment type="caution">
    <text evidence="3">The sequence shown here is derived from an EMBL/GenBank/DDBJ whole genome shotgun (WGS) entry which is preliminary data.</text>
</comment>
<dbReference type="Proteomes" id="UP001595660">
    <property type="component" value="Unassembled WGS sequence"/>
</dbReference>
<feature type="domain" description="Envelope protein N-terminal" evidence="2">
    <location>
        <begin position="66"/>
        <end position="330"/>
    </location>
</feature>
<reference evidence="3 4" key="1">
    <citation type="journal article" date="2019" name="Int. J. Syst. Evol. Microbiol.">
        <title>The Global Catalogue of Microorganisms (GCM) 10K type strain sequencing project: providing services to taxonomists for standard genome sequencing and annotation.</title>
        <authorList>
            <consortium name="The Broad Institute Genomics Platform"/>
            <consortium name="The Broad Institute Genome Sequencing Center for Infectious Disease"/>
            <person name="Wu L."/>
            <person name="Ma J."/>
        </authorList>
    </citation>
    <scope>NUCLEOTIDE SEQUENCE [LARGE SCALE GENOMIC DNA]</scope>
    <source>
        <strain evidence="3 4">CGMCC 1.12562</strain>
    </source>
</reference>
<keyword evidence="1" id="KW-0472">Membrane</keyword>
<dbReference type="AlphaFoldDB" id="A0ABD5NHD3"/>
<sequence>MNRHLRAALALVAGVVLVTSSVMVGVGPVPQSASPVEDASAQAWLEKCKAGPVFIHTLAWTNMCPDSSKALEEADANETLSAIYSSASQQAQNNDVALTSMGNYLEDTQSIALMHGKNEFVRYINGGKTEAEAKIAAQEAIQEYYATKQRQLISQWNTAAEVAITANARAVNTSSVANDTVYAHDTAGAGRFRYKGDTHGNYTLANNETVEVTQLRVQQDLCCGKPIHNVDPVSDGENSYHVRASAPDAVSESYVTLVKPGRFHNQWENILDQKGAASARMSTYANAAWEAYQNGDISTEDMVDPYMGMRQYSPEGDYGAYTQRSLAAMGLSGPYNLSNVGHMNVTYQNTTYSGVLMSDGTPPGGYQVGSTYNASEINGSQFVALRQGGTVKLEGQFTLSAVTRPDGTEVADNETVEYREVEYNVSNASEFVAMQEQLRELQAQINARQQRLRNSGGGGFLSGGLNLGLGLGIGLPVLLIAGGALLLANN</sequence>